<dbReference type="InterPro" id="IPR016181">
    <property type="entry name" value="Acyl_CoA_acyltransferase"/>
</dbReference>
<dbReference type="InterPro" id="IPR038581">
    <property type="entry name" value="ODC_AZ_sf"/>
</dbReference>
<dbReference type="GO" id="GO:0005634">
    <property type="term" value="C:nucleus"/>
    <property type="evidence" value="ECO:0007669"/>
    <property type="project" value="TreeGrafter"/>
</dbReference>
<organism evidence="7 8">
    <name type="scientific">Glarea lozoyensis (strain ATCC 74030 / MF5533)</name>
    <dbReference type="NCBI Taxonomy" id="1104152"/>
    <lineage>
        <taxon>Eukaryota</taxon>
        <taxon>Fungi</taxon>
        <taxon>Dikarya</taxon>
        <taxon>Ascomycota</taxon>
        <taxon>Pezizomycotina</taxon>
        <taxon>Leotiomycetes</taxon>
        <taxon>Helotiales</taxon>
        <taxon>Helotiaceae</taxon>
        <taxon>Glarea</taxon>
    </lineage>
</organism>
<evidence type="ECO:0000256" key="5">
    <source>
        <dbReference type="ARBA" id="ARBA00022758"/>
    </source>
</evidence>
<dbReference type="EMBL" id="AGUE01000148">
    <property type="protein sequence ID" value="EHK98494.1"/>
    <property type="molecule type" value="Genomic_DNA"/>
</dbReference>
<dbReference type="GO" id="GO:0075523">
    <property type="term" value="P:viral translational frameshifting"/>
    <property type="evidence" value="ECO:0007669"/>
    <property type="project" value="UniProtKB-KW"/>
</dbReference>
<dbReference type="GO" id="GO:0045732">
    <property type="term" value="P:positive regulation of protein catabolic process"/>
    <property type="evidence" value="ECO:0007669"/>
    <property type="project" value="TreeGrafter"/>
</dbReference>
<dbReference type="HOGENOM" id="CLU_1415299_0_0_1"/>
<dbReference type="PANTHER" id="PTHR10279">
    <property type="entry name" value="ORNITHINE DECARBOXYLASE ANTIZYME"/>
    <property type="match status" value="1"/>
</dbReference>
<dbReference type="InParanoid" id="H0ESK7"/>
<evidence type="ECO:0000313" key="8">
    <source>
        <dbReference type="Proteomes" id="UP000005446"/>
    </source>
</evidence>
<sequence length="192" mass="20646">MARITPLPAPAGQSGIPEVISGLPSPPSSPPLAALTSANEFALISKPKKSRDNDHNGSGMKSSRRGGASYSIREEYTRSTPPVETRESYGISHQRSRKASNFQGQEIDAWIEIWDYAGGCSFRGFVGGNGENKSLFAFFDSSVIGRDLKQGLMALIEMAETVFALEQVVVIGVKAVLERALLVVLNGVLDTF</sequence>
<dbReference type="Gene3D" id="3.40.630.60">
    <property type="match status" value="1"/>
</dbReference>
<evidence type="ECO:0000256" key="4">
    <source>
        <dbReference type="ARBA" id="ARBA00017712"/>
    </source>
</evidence>
<keyword evidence="5" id="KW-0688">Ribosomal frameshifting</keyword>
<reference evidence="7 8" key="1">
    <citation type="journal article" date="2012" name="Eukaryot. Cell">
        <title>Genome sequence of the fungus Glarea lozoyensis: the first genome sequence of a species from the Helotiaceae family.</title>
        <authorList>
            <person name="Youssar L."/>
            <person name="Gruening B.A."/>
            <person name="Erxleben A."/>
            <person name="Guenther S."/>
            <person name="Huettel W."/>
        </authorList>
    </citation>
    <scope>NUCLEOTIDE SEQUENCE [LARGE SCALE GENOMIC DNA]</scope>
    <source>
        <strain evidence="8">ATCC 74030 / MF5533</strain>
    </source>
</reference>
<keyword evidence="8" id="KW-1185">Reference proteome</keyword>
<dbReference type="GO" id="GO:0008073">
    <property type="term" value="F:ornithine decarboxylase inhibitor activity"/>
    <property type="evidence" value="ECO:0007669"/>
    <property type="project" value="InterPro"/>
</dbReference>
<evidence type="ECO:0000256" key="1">
    <source>
        <dbReference type="ARBA" id="ARBA00002307"/>
    </source>
</evidence>
<dbReference type="SUPFAM" id="SSF55729">
    <property type="entry name" value="Acyl-CoA N-acyltransferases (Nat)"/>
    <property type="match status" value="1"/>
</dbReference>
<accession>H0ESK7</accession>
<dbReference type="Proteomes" id="UP000005446">
    <property type="component" value="Unassembled WGS sequence"/>
</dbReference>
<evidence type="ECO:0000313" key="7">
    <source>
        <dbReference type="EMBL" id="EHK98494.1"/>
    </source>
</evidence>
<evidence type="ECO:0000256" key="6">
    <source>
        <dbReference type="SAM" id="MobiDB-lite"/>
    </source>
</evidence>
<comment type="similarity">
    <text evidence="2">Belongs to the ODC antizyme family.</text>
</comment>
<dbReference type="InterPro" id="IPR002993">
    <property type="entry name" value="ODC_AZ"/>
</dbReference>
<dbReference type="GO" id="GO:0005737">
    <property type="term" value="C:cytoplasm"/>
    <property type="evidence" value="ECO:0007669"/>
    <property type="project" value="TreeGrafter"/>
</dbReference>
<comment type="function">
    <text evidence="1">Ornithine decarboxylase (ODC) antizyme protein that negatively regulates ODC activity and intracellular polyamine biosynthesis in response to increased intracellular polyamine levels. Binds to ODC monomers, inhibiting the assembly of the functional ODC homodimer, and targets the monomers for ubiquitin-independent proteolytic destruction by the 26S proteasome.</text>
</comment>
<comment type="subunit">
    <text evidence="3">Interacts with ODC and thereby sterically blocks ODC homodimerization.</text>
</comment>
<comment type="caution">
    <text evidence="7">The sequence shown here is derived from an EMBL/GenBank/DDBJ whole genome shotgun (WGS) entry which is preliminary data.</text>
</comment>
<dbReference type="Pfam" id="PF02100">
    <property type="entry name" value="ODC_AZ"/>
    <property type="match status" value="1"/>
</dbReference>
<protein>
    <recommendedName>
        <fullName evidence="4">Ornithine decarboxylase antizyme</fullName>
    </recommendedName>
</protein>
<gene>
    <name evidence="7" type="ORF">M7I_5700</name>
</gene>
<proteinExistence type="inferred from homology"/>
<dbReference type="OrthoDB" id="5959761at2759"/>
<dbReference type="AlphaFoldDB" id="H0ESK7"/>
<feature type="region of interest" description="Disordered" evidence="6">
    <location>
        <begin position="1"/>
        <end position="95"/>
    </location>
</feature>
<evidence type="ECO:0000256" key="3">
    <source>
        <dbReference type="ARBA" id="ARBA00011486"/>
    </source>
</evidence>
<name>H0ESK7_GLAL7</name>
<dbReference type="PANTHER" id="PTHR10279:SF10">
    <property type="entry name" value="ORNITHINE DECARBOXYLASE ANTIZYME"/>
    <property type="match status" value="1"/>
</dbReference>
<evidence type="ECO:0000256" key="2">
    <source>
        <dbReference type="ARBA" id="ARBA00008796"/>
    </source>
</evidence>